<dbReference type="Proteomes" id="UP001075354">
    <property type="component" value="Chromosome 9"/>
</dbReference>
<keyword evidence="2" id="KW-1185">Reference proteome</keyword>
<dbReference type="EMBL" id="JAPTSV010000009">
    <property type="protein sequence ID" value="KAJ1523834.1"/>
    <property type="molecule type" value="Genomic_DNA"/>
</dbReference>
<dbReference type="InterPro" id="IPR008551">
    <property type="entry name" value="TANGO2"/>
</dbReference>
<dbReference type="GO" id="GO:0007030">
    <property type="term" value="P:Golgi organization"/>
    <property type="evidence" value="ECO:0007669"/>
    <property type="project" value="TreeGrafter"/>
</dbReference>
<gene>
    <name evidence="1" type="ORF">ONE63_010392</name>
</gene>
<dbReference type="PANTHER" id="PTHR17985:SF8">
    <property type="entry name" value="TRANSPORT AND GOLGI ORGANIZATION PROTEIN 2 HOMOLOG"/>
    <property type="match status" value="1"/>
</dbReference>
<comment type="caution">
    <text evidence="1">The sequence shown here is derived from an EMBL/GenBank/DDBJ whole genome shotgun (WGS) entry which is preliminary data.</text>
</comment>
<dbReference type="PANTHER" id="PTHR17985">
    <property type="entry name" value="SER/THR-RICH PROTEIN T10 IN DGCR REGION"/>
    <property type="match status" value="1"/>
</dbReference>
<protein>
    <recommendedName>
        <fullName evidence="3">Transport and Golgi organization protein 2</fullName>
    </recommendedName>
</protein>
<accession>A0AAV7XGI2</accession>
<evidence type="ECO:0000313" key="1">
    <source>
        <dbReference type="EMBL" id="KAJ1523834.1"/>
    </source>
</evidence>
<reference evidence="1" key="1">
    <citation type="submission" date="2022-12" db="EMBL/GenBank/DDBJ databases">
        <title>Chromosome-level genome assembly of the bean flower thrips Megalurothrips usitatus.</title>
        <authorList>
            <person name="Ma L."/>
            <person name="Liu Q."/>
            <person name="Li H."/>
            <person name="Cai W."/>
        </authorList>
    </citation>
    <scope>NUCLEOTIDE SEQUENCE</scope>
    <source>
        <strain evidence="1">Cailab_2022a</strain>
    </source>
</reference>
<proteinExistence type="predicted"/>
<dbReference type="GO" id="GO:0005794">
    <property type="term" value="C:Golgi apparatus"/>
    <property type="evidence" value="ECO:0007669"/>
    <property type="project" value="TreeGrafter"/>
</dbReference>
<dbReference type="Pfam" id="PF05742">
    <property type="entry name" value="TANGO2"/>
    <property type="match status" value="1"/>
</dbReference>
<evidence type="ECO:0008006" key="3">
    <source>
        <dbReference type="Google" id="ProtNLM"/>
    </source>
</evidence>
<organism evidence="1 2">
    <name type="scientific">Megalurothrips usitatus</name>
    <name type="common">bean blossom thrips</name>
    <dbReference type="NCBI Taxonomy" id="439358"/>
    <lineage>
        <taxon>Eukaryota</taxon>
        <taxon>Metazoa</taxon>
        <taxon>Ecdysozoa</taxon>
        <taxon>Arthropoda</taxon>
        <taxon>Hexapoda</taxon>
        <taxon>Insecta</taxon>
        <taxon>Pterygota</taxon>
        <taxon>Neoptera</taxon>
        <taxon>Paraneoptera</taxon>
        <taxon>Thysanoptera</taxon>
        <taxon>Terebrantia</taxon>
        <taxon>Thripoidea</taxon>
        <taxon>Thripidae</taxon>
        <taxon>Megalurothrips</taxon>
    </lineage>
</organism>
<sequence>MCMLFLELCDDPRPDGFRLVLASNRDEYYRRPTDHAHCWEERSSVIGGRDREPGREGGTWLAVDTAGSGRLAMLLNVMGAPSLPDSRPRGSLVADFVRGDERAQDYVHRVAGGGLEYSAFHLVAIDLKPSGGLWHYSNCSPEDGVASPVTHLRSGRLALGNSLVQQPFNKVTAGERRFHGILEQCGRRGQRDRLVQELVALLKWDHEHFPDERLEARAAKGNFRKEQLPKFSAIFQRHPNYGTRTHTIVLVDADWRCDFYEWTLGEDRESPVDPDTSRWNLVHQTFQLQPRP</sequence>
<dbReference type="AlphaFoldDB" id="A0AAV7XGI2"/>
<name>A0AAV7XGI2_9NEOP</name>
<dbReference type="GO" id="GO:0009306">
    <property type="term" value="P:protein secretion"/>
    <property type="evidence" value="ECO:0007669"/>
    <property type="project" value="TreeGrafter"/>
</dbReference>
<evidence type="ECO:0000313" key="2">
    <source>
        <dbReference type="Proteomes" id="UP001075354"/>
    </source>
</evidence>